<dbReference type="AlphaFoldDB" id="A0A5R8WVA0"/>
<dbReference type="OrthoDB" id="1348475at2"/>
<dbReference type="Proteomes" id="UP000305517">
    <property type="component" value="Unassembled WGS sequence"/>
</dbReference>
<name>A0A5R8WVA0_9BACT</name>
<organism evidence="1 2">
    <name type="scientific">Hymenobacter jeollabukensis</name>
    <dbReference type="NCBI Taxonomy" id="2025313"/>
    <lineage>
        <taxon>Bacteria</taxon>
        <taxon>Pseudomonadati</taxon>
        <taxon>Bacteroidota</taxon>
        <taxon>Cytophagia</taxon>
        <taxon>Cytophagales</taxon>
        <taxon>Hymenobacteraceae</taxon>
        <taxon>Hymenobacter</taxon>
    </lineage>
</organism>
<evidence type="ECO:0000313" key="2">
    <source>
        <dbReference type="Proteomes" id="UP000305517"/>
    </source>
</evidence>
<dbReference type="RefSeq" id="WP_138075856.1">
    <property type="nucleotide sequence ID" value="NZ_VAJM01000002.1"/>
</dbReference>
<keyword evidence="2" id="KW-1185">Reference proteome</keyword>
<reference evidence="1 2" key="1">
    <citation type="submission" date="2019-05" db="EMBL/GenBank/DDBJ databases">
        <title>Hymenobacter edaphi sp. nov., isolated from abandoned arsenic-contaminated farmland soil.</title>
        <authorList>
            <person name="Nie L."/>
        </authorList>
    </citation>
    <scope>NUCLEOTIDE SEQUENCE [LARGE SCALE GENOMIC DNA]</scope>
    <source>
        <strain evidence="1 2">1-3-3-8</strain>
    </source>
</reference>
<gene>
    <name evidence="1" type="ORF">FDY95_06090</name>
</gene>
<protein>
    <submittedName>
        <fullName evidence="1">Uncharacterized protein</fullName>
    </submittedName>
</protein>
<proteinExistence type="predicted"/>
<dbReference type="EMBL" id="VAJM01000002">
    <property type="protein sequence ID" value="TLM95356.1"/>
    <property type="molecule type" value="Genomic_DNA"/>
</dbReference>
<evidence type="ECO:0000313" key="1">
    <source>
        <dbReference type="EMBL" id="TLM95356.1"/>
    </source>
</evidence>
<accession>A0A5R8WVA0</accession>
<sequence length="156" mass="17512">MKPRFPLIMVGSQPINWLCIVESEDELGSANAGYVAGRRWEKEIFYDSEGILWSRQLLGVKQPNWLAKLLNSKMQVASEWVRQAAYSLAELKQAVRDCINDDDDVLTQFVDADELIQRVDSAISFENIRAILWASANNDEALTSDEVASSSDQTNG</sequence>
<comment type="caution">
    <text evidence="1">The sequence shown here is derived from an EMBL/GenBank/DDBJ whole genome shotgun (WGS) entry which is preliminary data.</text>
</comment>